<evidence type="ECO:0000313" key="1">
    <source>
        <dbReference type="EMBL" id="KCB21227.1"/>
    </source>
</evidence>
<evidence type="ECO:0000313" key="2">
    <source>
        <dbReference type="Proteomes" id="UP000025748"/>
    </source>
</evidence>
<gene>
    <name evidence="1" type="ORF">L544_1265</name>
</gene>
<proteinExistence type="predicted"/>
<comment type="caution">
    <text evidence="1">The sequence shown here is derived from an EMBL/GenBank/DDBJ whole genome shotgun (WGS) entry which is preliminary data.</text>
</comment>
<dbReference type="EMBL" id="JHEM01000034">
    <property type="protein sequence ID" value="KCB21227.1"/>
    <property type="molecule type" value="Genomic_DNA"/>
</dbReference>
<keyword evidence="2" id="KW-1185">Reference proteome</keyword>
<sequence length="37" mass="4184">MMDRNPLVLLDLACAPRARFLDHRACRQLSADAITKT</sequence>
<protein>
    <submittedName>
        <fullName evidence="1">Uncharacterized protein</fullName>
    </submittedName>
</protein>
<dbReference type="Proteomes" id="UP000025748">
    <property type="component" value="Unassembled WGS sequence"/>
</dbReference>
<reference evidence="1 2" key="1">
    <citation type="submission" date="2014-03" db="EMBL/GenBank/DDBJ databases">
        <title>Genome sequence of Bordetella hinzii.</title>
        <authorList>
            <person name="Register K."/>
            <person name="Harvill E."/>
            <person name="Goodfield L.L."/>
            <person name="Ivanov Y.V."/>
            <person name="Meyer J.A."/>
            <person name="Muse S.J."/>
            <person name="Jacobs N."/>
            <person name="Bendor L."/>
            <person name="Smallridge W.E."/>
            <person name="Brinkac L.M."/>
            <person name="Sanka R."/>
            <person name="Kim M."/>
            <person name="Losada L."/>
        </authorList>
    </citation>
    <scope>NUCLEOTIDE SEQUENCE [LARGE SCALE GENOMIC DNA]</scope>
    <source>
        <strain evidence="1 2">OH87 BAL007II</strain>
    </source>
</reference>
<accession>A0ABR4QUK5</accession>
<organism evidence="1 2">
    <name type="scientific">Bordetella hinzii OH87 BAL007II</name>
    <dbReference type="NCBI Taxonomy" id="1331262"/>
    <lineage>
        <taxon>Bacteria</taxon>
        <taxon>Pseudomonadati</taxon>
        <taxon>Pseudomonadota</taxon>
        <taxon>Betaproteobacteria</taxon>
        <taxon>Burkholderiales</taxon>
        <taxon>Alcaligenaceae</taxon>
        <taxon>Bordetella</taxon>
    </lineage>
</organism>
<name>A0ABR4QUK5_9BORD</name>